<dbReference type="PANTHER" id="PTHR46300:SF2">
    <property type="entry name" value="CYTOCHROME P450 MONOOXYGENASE ALNH-RELATED"/>
    <property type="match status" value="1"/>
</dbReference>
<feature type="region of interest" description="Disordered" evidence="7">
    <location>
        <begin position="320"/>
        <end position="339"/>
    </location>
</feature>
<comment type="cofactor">
    <cofactor evidence="6">
        <name>heme</name>
        <dbReference type="ChEBI" id="CHEBI:30413"/>
    </cofactor>
</comment>
<evidence type="ECO:0000256" key="1">
    <source>
        <dbReference type="ARBA" id="ARBA00010617"/>
    </source>
</evidence>
<evidence type="ECO:0000256" key="5">
    <source>
        <dbReference type="ARBA" id="ARBA00023033"/>
    </source>
</evidence>
<dbReference type="OrthoDB" id="1055148at2759"/>
<dbReference type="InterPro" id="IPR050364">
    <property type="entry name" value="Cytochrome_P450_fung"/>
</dbReference>
<keyword evidence="5" id="KW-0503">Monooxygenase</keyword>
<dbReference type="SUPFAM" id="SSF48264">
    <property type="entry name" value="Cytochrome P450"/>
    <property type="match status" value="1"/>
</dbReference>
<feature type="signal peptide" evidence="8">
    <location>
        <begin position="1"/>
        <end position="16"/>
    </location>
</feature>
<proteinExistence type="inferred from homology"/>
<organism evidence="9 10">
    <name type="scientific">Pleomassaria siparia CBS 279.74</name>
    <dbReference type="NCBI Taxonomy" id="1314801"/>
    <lineage>
        <taxon>Eukaryota</taxon>
        <taxon>Fungi</taxon>
        <taxon>Dikarya</taxon>
        <taxon>Ascomycota</taxon>
        <taxon>Pezizomycotina</taxon>
        <taxon>Dothideomycetes</taxon>
        <taxon>Pleosporomycetidae</taxon>
        <taxon>Pleosporales</taxon>
        <taxon>Pleomassariaceae</taxon>
        <taxon>Pleomassaria</taxon>
    </lineage>
</organism>
<dbReference type="InterPro" id="IPR002401">
    <property type="entry name" value="Cyt_P450_E_grp-I"/>
</dbReference>
<dbReference type="InterPro" id="IPR036396">
    <property type="entry name" value="Cyt_P450_sf"/>
</dbReference>
<comment type="similarity">
    <text evidence="1">Belongs to the cytochrome P450 family.</text>
</comment>
<dbReference type="AlphaFoldDB" id="A0A6G1JSV0"/>
<evidence type="ECO:0000256" key="3">
    <source>
        <dbReference type="ARBA" id="ARBA00023002"/>
    </source>
</evidence>
<sequence length="457" mass="51847">MESTYIFILFVLAVTAFRLRNVGRRPKGLPPGPDTLPLIGNLHQIPQHNSHLQFQKRAKKYGPIYSVIFGTKVMIVLSSDQSIRDLLDKRSNIYSSRPEMYIGNIISGNLRVVLMIMQSMLNIKAAKSYIPYQDLETKHMLAGLLQEPESFISHIRRFSNSLATQMIFGFRTTSIHDKKLKQMYKGVEDWSKHTGSTAAALLDVYPIREGASYETAATLVGFMQAMLLYPEVQKLAREELDRICGERLPTLDDWSELPYIRHCVKESLRWMPVAILGIPHATTQDDQYMGYHIPKGAGVISNVWAIHMDLNRYNNPRAFDPSRYDDDDTTSFESTQNPDVTKRDHFGFGAGRRVCQGMHIADRSLFLGIARLLWAFNLDKAVGVDGEEIVPDPDDLVQGFLAQPHPFPAQITVRSEAHANFIRTERENCQSLLDGQKQWTELPKDIGFSTHVPGEKV</sequence>
<dbReference type="Pfam" id="PF00067">
    <property type="entry name" value="p450"/>
    <property type="match status" value="2"/>
</dbReference>
<feature type="chain" id="PRO_5026246979" evidence="8">
    <location>
        <begin position="17"/>
        <end position="457"/>
    </location>
</feature>
<dbReference type="PRINTS" id="PR00463">
    <property type="entry name" value="EP450I"/>
</dbReference>
<name>A0A6G1JSV0_9PLEO</name>
<keyword evidence="10" id="KW-1185">Reference proteome</keyword>
<keyword evidence="4 6" id="KW-0408">Iron</keyword>
<evidence type="ECO:0000256" key="6">
    <source>
        <dbReference type="PIRSR" id="PIRSR602401-1"/>
    </source>
</evidence>
<accession>A0A6G1JSV0</accession>
<keyword evidence="3" id="KW-0560">Oxidoreductase</keyword>
<evidence type="ECO:0000313" key="9">
    <source>
        <dbReference type="EMBL" id="KAF2703393.1"/>
    </source>
</evidence>
<keyword evidence="6" id="KW-0349">Heme</keyword>
<dbReference type="PANTHER" id="PTHR46300">
    <property type="entry name" value="P450, PUTATIVE (EUROFUNG)-RELATED-RELATED"/>
    <property type="match status" value="1"/>
</dbReference>
<evidence type="ECO:0000313" key="10">
    <source>
        <dbReference type="Proteomes" id="UP000799428"/>
    </source>
</evidence>
<gene>
    <name evidence="9" type="ORF">K504DRAFT_473960</name>
</gene>
<dbReference type="PRINTS" id="PR00385">
    <property type="entry name" value="P450"/>
</dbReference>
<dbReference type="GO" id="GO:0020037">
    <property type="term" value="F:heme binding"/>
    <property type="evidence" value="ECO:0007669"/>
    <property type="project" value="InterPro"/>
</dbReference>
<dbReference type="Proteomes" id="UP000799428">
    <property type="component" value="Unassembled WGS sequence"/>
</dbReference>
<feature type="binding site" description="axial binding residue" evidence="6">
    <location>
        <position position="355"/>
    </location>
    <ligand>
        <name>heme</name>
        <dbReference type="ChEBI" id="CHEBI:30413"/>
    </ligand>
    <ligandPart>
        <name>Fe</name>
        <dbReference type="ChEBI" id="CHEBI:18248"/>
    </ligandPart>
</feature>
<protein>
    <submittedName>
        <fullName evidence="9">Cytochrome P450</fullName>
    </submittedName>
</protein>
<dbReference type="GO" id="GO:0016705">
    <property type="term" value="F:oxidoreductase activity, acting on paired donors, with incorporation or reduction of molecular oxygen"/>
    <property type="evidence" value="ECO:0007669"/>
    <property type="project" value="InterPro"/>
</dbReference>
<evidence type="ECO:0000256" key="8">
    <source>
        <dbReference type="SAM" id="SignalP"/>
    </source>
</evidence>
<reference evidence="9" key="1">
    <citation type="journal article" date="2020" name="Stud. Mycol.">
        <title>101 Dothideomycetes genomes: a test case for predicting lifestyles and emergence of pathogens.</title>
        <authorList>
            <person name="Haridas S."/>
            <person name="Albert R."/>
            <person name="Binder M."/>
            <person name="Bloem J."/>
            <person name="Labutti K."/>
            <person name="Salamov A."/>
            <person name="Andreopoulos B."/>
            <person name="Baker S."/>
            <person name="Barry K."/>
            <person name="Bills G."/>
            <person name="Bluhm B."/>
            <person name="Cannon C."/>
            <person name="Castanera R."/>
            <person name="Culley D."/>
            <person name="Daum C."/>
            <person name="Ezra D."/>
            <person name="Gonzalez J."/>
            <person name="Henrissat B."/>
            <person name="Kuo A."/>
            <person name="Liang C."/>
            <person name="Lipzen A."/>
            <person name="Lutzoni F."/>
            <person name="Magnuson J."/>
            <person name="Mondo S."/>
            <person name="Nolan M."/>
            <person name="Ohm R."/>
            <person name="Pangilinan J."/>
            <person name="Park H.-J."/>
            <person name="Ramirez L."/>
            <person name="Alfaro M."/>
            <person name="Sun H."/>
            <person name="Tritt A."/>
            <person name="Yoshinaga Y."/>
            <person name="Zwiers L.-H."/>
            <person name="Turgeon B."/>
            <person name="Goodwin S."/>
            <person name="Spatafora J."/>
            <person name="Crous P."/>
            <person name="Grigoriev I."/>
        </authorList>
    </citation>
    <scope>NUCLEOTIDE SEQUENCE</scope>
    <source>
        <strain evidence="9">CBS 279.74</strain>
    </source>
</reference>
<dbReference type="EMBL" id="MU005787">
    <property type="protein sequence ID" value="KAF2703393.1"/>
    <property type="molecule type" value="Genomic_DNA"/>
</dbReference>
<dbReference type="GO" id="GO:0005506">
    <property type="term" value="F:iron ion binding"/>
    <property type="evidence" value="ECO:0007669"/>
    <property type="project" value="InterPro"/>
</dbReference>
<keyword evidence="2 6" id="KW-0479">Metal-binding</keyword>
<evidence type="ECO:0000256" key="4">
    <source>
        <dbReference type="ARBA" id="ARBA00023004"/>
    </source>
</evidence>
<evidence type="ECO:0000256" key="2">
    <source>
        <dbReference type="ARBA" id="ARBA00022723"/>
    </source>
</evidence>
<keyword evidence="8" id="KW-0732">Signal</keyword>
<dbReference type="CDD" id="cd11065">
    <property type="entry name" value="CYP64-like"/>
    <property type="match status" value="1"/>
</dbReference>
<dbReference type="GO" id="GO:0004497">
    <property type="term" value="F:monooxygenase activity"/>
    <property type="evidence" value="ECO:0007669"/>
    <property type="project" value="UniProtKB-KW"/>
</dbReference>
<evidence type="ECO:0000256" key="7">
    <source>
        <dbReference type="SAM" id="MobiDB-lite"/>
    </source>
</evidence>
<dbReference type="Gene3D" id="1.10.630.10">
    <property type="entry name" value="Cytochrome P450"/>
    <property type="match status" value="2"/>
</dbReference>
<dbReference type="InterPro" id="IPR001128">
    <property type="entry name" value="Cyt_P450"/>
</dbReference>